<dbReference type="OrthoDB" id="46247at2157"/>
<name>A2BML3_HYPBU</name>
<evidence type="ECO:0000313" key="1">
    <source>
        <dbReference type="EMBL" id="ABM81224.1"/>
    </source>
</evidence>
<protein>
    <submittedName>
        <fullName evidence="1">Conserved archaeal protein</fullName>
    </submittedName>
</protein>
<dbReference type="KEGG" id="hbu:Hbut_1400"/>
<dbReference type="HOGENOM" id="CLU_526424_0_0_2"/>
<dbReference type="AlphaFoldDB" id="A2BML3"/>
<keyword evidence="2" id="KW-1185">Reference proteome</keyword>
<dbReference type="Proteomes" id="UP000002593">
    <property type="component" value="Chromosome"/>
</dbReference>
<dbReference type="RefSeq" id="WP_011822542.1">
    <property type="nucleotide sequence ID" value="NC_008818.1"/>
</dbReference>
<dbReference type="EMBL" id="CP000493">
    <property type="protein sequence ID" value="ABM81224.1"/>
    <property type="molecule type" value="Genomic_DNA"/>
</dbReference>
<evidence type="ECO:0000313" key="2">
    <source>
        <dbReference type="Proteomes" id="UP000002593"/>
    </source>
</evidence>
<organism evidence="1 2">
    <name type="scientific">Hyperthermus butylicus (strain DSM 5456 / JCM 9403 / PLM1-5)</name>
    <dbReference type="NCBI Taxonomy" id="415426"/>
    <lineage>
        <taxon>Archaea</taxon>
        <taxon>Thermoproteota</taxon>
        <taxon>Thermoprotei</taxon>
        <taxon>Desulfurococcales</taxon>
        <taxon>Pyrodictiaceae</taxon>
        <taxon>Hyperthermus</taxon>
    </lineage>
</organism>
<dbReference type="EnsemblBacteria" id="ABM81224">
    <property type="protein sequence ID" value="ABM81224"/>
    <property type="gene ID" value="Hbut_1400"/>
</dbReference>
<reference evidence="1 2" key="1">
    <citation type="journal article" date="2007" name="Archaea">
        <title>The genome of Hyperthermus butylicus: a sulfur-reducing, peptide fermenting, neutrophilic Crenarchaeote growing up to 108 degrees C.</title>
        <authorList>
            <person name="Brugger K."/>
            <person name="Chen L."/>
            <person name="Stark M."/>
            <person name="Zibat A."/>
            <person name="Redder P."/>
            <person name="Ruepp A."/>
            <person name="Awayez M."/>
            <person name="She Q."/>
            <person name="Garrett R.A."/>
            <person name="Klenk H.P."/>
        </authorList>
    </citation>
    <scope>NUCLEOTIDE SEQUENCE [LARGE SCALE GENOMIC DNA]</scope>
    <source>
        <strain evidence="2">DSM 5456 / JCM 9403 / PLM1-5</strain>
    </source>
</reference>
<accession>A2BML3</accession>
<gene>
    <name evidence="1" type="ordered locus">Hbut_1400</name>
</gene>
<proteinExistence type="predicted"/>
<dbReference type="GeneID" id="4782624"/>
<sequence length="533" mass="59209">MIILALFVVLLLPAIAEAFTRLANYTAAPGIVLEFKFLKPTAKGFTTWEEPARGGDIIAMIHVEAVAPAGIQGDFIPLYTGAYHGKPIYLPSSGMLGDIAKAWVKEYTRRGSNPDTVYSGLLVFVSVLNRTALKHHDMRNAVIYSTVDVVSYKPAAIAAGKTLKYTINVIVDRKHRNLEYRVEEMKGLLETMAVKMASDKPRSTNMQGYQLQPQNPEESWYCDEFSEPIASYCWRRELYIAPGHLTGILPSDYFRWENGKLYVKTPLMIVYNKYSYSDTITANINLGSTNAAISIYATFGAGEGLVELFRGEKESVPELTIWKSGDRIWGGEKYYYSRAETVPPEHWWWAWIWGRPVFAVYREYYCLLDCEPLSNSYVIAAVTDVITEGSIIEGGEEKSKPAEPLMSYLFEGIELTSVGTLNPGDSLPLGSIFNTFDTCGADFEIGIPVGAIVGGLLGGPEGAAIGSVFGVSVSAEGAKIYILGGIENEGNYNVPEYIWVGASKLKYRHEQCWLFFCQTCYYNVLIGIYVEAR</sequence>
<dbReference type="eggNOG" id="arCOG03754">
    <property type="taxonomic scope" value="Archaea"/>
</dbReference>